<dbReference type="Proteomes" id="UP000198984">
    <property type="component" value="Unassembled WGS sequence"/>
</dbReference>
<sequence length="390" mass="43760">MKIPLSVNRSKALAALLFILTFTSCAKKEVKELEKMSADGASESAVTASSVQPVKSEALLAMQCYNNAFYHEYGTYGPSFKAYYYSDINHTGRMDFWKQAEAIETIIDAYTISNDPDLKNKMVYLYNGMRDGYGLLWSSNIYNDDVIWGALMCIRAFQFTNDGGMKDMAKNNFDMVWNRAWDTNLGGGLWWTTANNTKNACVNAPAAICAMYLYQATGDVSYRDKAKMIMDWMVSKLYNAGTGALAGAMNAAGNITEGTRTYTQGTFIGACNLLHNAYPSNNYKAMGAKAMDYTKNSMCNAQGLLPDEYDNEDCQGFKSIFARWACKFTHDQGYQGTYASWLNYNAAEAWNYRNSSGLMWGQWWRRTPDSYVNAFETTCGVAMMNGVWLF</sequence>
<dbReference type="SUPFAM" id="SSF48208">
    <property type="entry name" value="Six-hairpin glycosidases"/>
    <property type="match status" value="1"/>
</dbReference>
<feature type="chain" id="PRO_5011777584" evidence="1">
    <location>
        <begin position="27"/>
        <end position="390"/>
    </location>
</feature>
<dbReference type="PROSITE" id="PS51257">
    <property type="entry name" value="PROKAR_LIPOPROTEIN"/>
    <property type="match status" value="1"/>
</dbReference>
<proteinExistence type="predicted"/>
<dbReference type="EMBL" id="FOBB01000005">
    <property type="protein sequence ID" value="SEM61046.1"/>
    <property type="molecule type" value="Genomic_DNA"/>
</dbReference>
<dbReference type="STRING" id="573321.SAMN04488505_105178"/>
<evidence type="ECO:0000256" key="1">
    <source>
        <dbReference type="SAM" id="SignalP"/>
    </source>
</evidence>
<dbReference type="Pfam" id="PF03663">
    <property type="entry name" value="Glyco_hydro_76"/>
    <property type="match status" value="1"/>
</dbReference>
<keyword evidence="1" id="KW-0732">Signal</keyword>
<reference evidence="2 3" key="1">
    <citation type="submission" date="2016-10" db="EMBL/GenBank/DDBJ databases">
        <authorList>
            <person name="de Groot N.N."/>
        </authorList>
    </citation>
    <scope>NUCLEOTIDE SEQUENCE [LARGE SCALE GENOMIC DNA]</scope>
    <source>
        <strain evidence="2 3">DSM 21039</strain>
    </source>
</reference>
<name>A0A1H7ZS01_9BACT</name>
<accession>A0A1H7ZS01</accession>
<dbReference type="Gene3D" id="1.50.10.20">
    <property type="match status" value="1"/>
</dbReference>
<dbReference type="AlphaFoldDB" id="A0A1H7ZS01"/>
<feature type="signal peptide" evidence="1">
    <location>
        <begin position="1"/>
        <end position="26"/>
    </location>
</feature>
<dbReference type="RefSeq" id="WP_089916386.1">
    <property type="nucleotide sequence ID" value="NZ_FOBB01000005.1"/>
</dbReference>
<gene>
    <name evidence="2" type="ORF">SAMN04488505_105178</name>
</gene>
<dbReference type="InterPro" id="IPR005198">
    <property type="entry name" value="Glyco_hydro_76"/>
</dbReference>
<dbReference type="PANTHER" id="PTHR47791:SF3">
    <property type="entry name" value="MEIOTICALLY UP-REGULATED GENE 191 PROTEIN"/>
    <property type="match status" value="1"/>
</dbReference>
<dbReference type="OrthoDB" id="6387072at2"/>
<protein>
    <submittedName>
        <fullName evidence="2">Predicted alpha-1,6-mannanase, GH76 family</fullName>
    </submittedName>
</protein>
<keyword evidence="3" id="KW-1185">Reference proteome</keyword>
<dbReference type="PANTHER" id="PTHR47791">
    <property type="entry name" value="MEIOTICALLY UP-REGULATED GENE 191 PROTEIN"/>
    <property type="match status" value="1"/>
</dbReference>
<dbReference type="InterPro" id="IPR008928">
    <property type="entry name" value="6-hairpin_glycosidase_sf"/>
</dbReference>
<evidence type="ECO:0000313" key="3">
    <source>
        <dbReference type="Proteomes" id="UP000198984"/>
    </source>
</evidence>
<dbReference type="InterPro" id="IPR053169">
    <property type="entry name" value="MUG_Protein"/>
</dbReference>
<organism evidence="2 3">
    <name type="scientific">Chitinophaga rupis</name>
    <dbReference type="NCBI Taxonomy" id="573321"/>
    <lineage>
        <taxon>Bacteria</taxon>
        <taxon>Pseudomonadati</taxon>
        <taxon>Bacteroidota</taxon>
        <taxon>Chitinophagia</taxon>
        <taxon>Chitinophagales</taxon>
        <taxon>Chitinophagaceae</taxon>
        <taxon>Chitinophaga</taxon>
    </lineage>
</organism>
<dbReference type="GO" id="GO:0005975">
    <property type="term" value="P:carbohydrate metabolic process"/>
    <property type="evidence" value="ECO:0007669"/>
    <property type="project" value="InterPro"/>
</dbReference>
<evidence type="ECO:0000313" key="2">
    <source>
        <dbReference type="EMBL" id="SEM61046.1"/>
    </source>
</evidence>